<dbReference type="AlphaFoldDB" id="A0A382XHH8"/>
<feature type="non-terminal residue" evidence="1">
    <location>
        <position position="1"/>
    </location>
</feature>
<evidence type="ECO:0000313" key="1">
    <source>
        <dbReference type="EMBL" id="SVD70542.1"/>
    </source>
</evidence>
<reference evidence="1" key="1">
    <citation type="submission" date="2018-05" db="EMBL/GenBank/DDBJ databases">
        <authorList>
            <person name="Lanie J.A."/>
            <person name="Ng W.-L."/>
            <person name="Kazmierczak K.M."/>
            <person name="Andrzejewski T.M."/>
            <person name="Davidsen T.M."/>
            <person name="Wayne K.J."/>
            <person name="Tettelin H."/>
            <person name="Glass J.I."/>
            <person name="Rusch D."/>
            <person name="Podicherti R."/>
            <person name="Tsui H.-C.T."/>
            <person name="Winkler M.E."/>
        </authorList>
    </citation>
    <scope>NUCLEOTIDE SEQUENCE</scope>
</reference>
<dbReference type="EMBL" id="UINC01167830">
    <property type="protein sequence ID" value="SVD70542.1"/>
    <property type="molecule type" value="Genomic_DNA"/>
</dbReference>
<name>A0A382XHH8_9ZZZZ</name>
<accession>A0A382XHH8</accession>
<protein>
    <submittedName>
        <fullName evidence="1">Uncharacterized protein</fullName>
    </submittedName>
</protein>
<sequence length="81" mass="9218">WVSTFTHIYHAGYGGPEVDQTTPVVKAAELSADGLRATIEMSQLTLGHVHEFDLGTLRSRDREELLHRHAYYTVNEIPRQK</sequence>
<gene>
    <name evidence="1" type="ORF">METZ01_LOCUS423396</name>
</gene>
<organism evidence="1">
    <name type="scientific">marine metagenome</name>
    <dbReference type="NCBI Taxonomy" id="408172"/>
    <lineage>
        <taxon>unclassified sequences</taxon>
        <taxon>metagenomes</taxon>
        <taxon>ecological metagenomes</taxon>
    </lineage>
</organism>
<proteinExistence type="predicted"/>